<comment type="caution">
    <text evidence="2">The sequence shown here is derived from an EMBL/GenBank/DDBJ whole genome shotgun (WGS) entry which is preliminary data.</text>
</comment>
<dbReference type="PROSITE" id="PS50096">
    <property type="entry name" value="IQ"/>
    <property type="match status" value="1"/>
</dbReference>
<accession>A0A9W7DXM1</accession>
<dbReference type="Gene3D" id="3.80.10.10">
    <property type="entry name" value="Ribonuclease Inhibitor"/>
    <property type="match status" value="1"/>
</dbReference>
<keyword evidence="3" id="KW-1185">Reference proteome</keyword>
<dbReference type="PANTHER" id="PTHR24114">
    <property type="entry name" value="LEUCINE RICH REPEAT FAMILY PROTEIN"/>
    <property type="match status" value="1"/>
</dbReference>
<feature type="compositionally biased region" description="Polar residues" evidence="1">
    <location>
        <begin position="344"/>
        <end position="357"/>
    </location>
</feature>
<gene>
    <name evidence="2" type="ORF">TrST_g7201</name>
</gene>
<dbReference type="OrthoDB" id="196566at2759"/>
<evidence type="ECO:0000313" key="3">
    <source>
        <dbReference type="Proteomes" id="UP001165085"/>
    </source>
</evidence>
<protein>
    <submittedName>
        <fullName evidence="2">Uncharacterized protein</fullName>
    </submittedName>
</protein>
<proteinExistence type="predicted"/>
<feature type="region of interest" description="Disordered" evidence="1">
    <location>
        <begin position="481"/>
        <end position="552"/>
    </location>
</feature>
<feature type="compositionally biased region" description="Acidic residues" evidence="1">
    <location>
        <begin position="225"/>
        <end position="234"/>
    </location>
</feature>
<feature type="compositionally biased region" description="Acidic residues" evidence="1">
    <location>
        <begin position="528"/>
        <end position="537"/>
    </location>
</feature>
<feature type="compositionally biased region" description="Low complexity" evidence="1">
    <location>
        <begin position="538"/>
        <end position="552"/>
    </location>
</feature>
<dbReference type="PANTHER" id="PTHR24114:SF2">
    <property type="entry name" value="F-BOX DOMAIN-CONTAINING PROTEIN-RELATED"/>
    <property type="match status" value="1"/>
</dbReference>
<dbReference type="InterPro" id="IPR032675">
    <property type="entry name" value="LRR_dom_sf"/>
</dbReference>
<feature type="compositionally biased region" description="Polar residues" evidence="1">
    <location>
        <begin position="1"/>
        <end position="16"/>
    </location>
</feature>
<dbReference type="Proteomes" id="UP001165085">
    <property type="component" value="Unassembled WGS sequence"/>
</dbReference>
<dbReference type="EMBL" id="BRXY01000054">
    <property type="protein sequence ID" value="GMH58563.1"/>
    <property type="molecule type" value="Genomic_DNA"/>
</dbReference>
<reference evidence="3" key="1">
    <citation type="journal article" date="2023" name="Commun. Biol.">
        <title>Genome analysis of Parmales, the sister group of diatoms, reveals the evolutionary specialization of diatoms from phago-mixotrophs to photoautotrophs.</title>
        <authorList>
            <person name="Ban H."/>
            <person name="Sato S."/>
            <person name="Yoshikawa S."/>
            <person name="Yamada K."/>
            <person name="Nakamura Y."/>
            <person name="Ichinomiya M."/>
            <person name="Sato N."/>
            <person name="Blanc-Mathieu R."/>
            <person name="Endo H."/>
            <person name="Kuwata A."/>
            <person name="Ogata H."/>
        </authorList>
    </citation>
    <scope>NUCLEOTIDE SEQUENCE [LARGE SCALE GENOMIC DNA]</scope>
    <source>
        <strain evidence="3">NIES 3701</strain>
    </source>
</reference>
<feature type="region of interest" description="Disordered" evidence="1">
    <location>
        <begin position="214"/>
        <end position="398"/>
    </location>
</feature>
<evidence type="ECO:0000313" key="2">
    <source>
        <dbReference type="EMBL" id="GMH58563.1"/>
    </source>
</evidence>
<evidence type="ECO:0000256" key="1">
    <source>
        <dbReference type="SAM" id="MobiDB-lite"/>
    </source>
</evidence>
<organism evidence="2 3">
    <name type="scientific">Triparma strigata</name>
    <dbReference type="NCBI Taxonomy" id="1606541"/>
    <lineage>
        <taxon>Eukaryota</taxon>
        <taxon>Sar</taxon>
        <taxon>Stramenopiles</taxon>
        <taxon>Ochrophyta</taxon>
        <taxon>Bolidophyceae</taxon>
        <taxon>Parmales</taxon>
        <taxon>Triparmaceae</taxon>
        <taxon>Triparma</taxon>
    </lineage>
</organism>
<feature type="compositionally biased region" description="Basic and acidic residues" evidence="1">
    <location>
        <begin position="496"/>
        <end position="509"/>
    </location>
</feature>
<sequence length="1432" mass="161203">MASHYNAPTRQMSTNQDYHHKRQRAPLRPKQTFSPLVAKKMQEARQSSAALASKFTNGLATPPNTNSNDSTRKSKSRRFNLGMLRKANKFNVLVGDIQSKHVAEVQEKIKDQIHVTLDDSTVALFKRLSINHERPADAKPPASKKQIGQPKHILTSEEHAKIASSLAFKYTRDAYKLQSFAALQADRARLEQLKAEQEVADMKMMHSLLIASHHQEKHEDTIAESSEEDSDSDDKDSQVQQINHQRKRKTSAMLTMKSPLQRSRSVRKSRASGSSFMSLSPHTILDSDSDADSDVELATRVHRKSGSSDDASRRRTTVVANGRVQIKSSPSPSAPRQARGSMSPKAQQRFSIAQATSPVPPSPRSLSQSPTPKFGFSLSRASPQSPTPNKSILQRGGSNRSISIVNIAPVGKQNSSPGAATSRSISFGEAKKEMNKGKGGLSPVLLKRSVSFKTVDNAGDSLPRSTDFSPSGSVPRRMYATRKSFLDDDDSSSEDSFDKEMREDDEKNGIFRPFRQSHKSFRRKDSDSSDSDSDGFDVDSVGSQGSDSSGNSLMLELDIAQARIIRKQEVAEAAREERERTERNKHRKRKADPKECGKERTVAFAHAHLSDLWVETFASNITPLVHRIDFSYNPISKMASVALFGSLLTNLRGLKLVGVDLSHSAEALAAWLGNADSCSVMRLNLSETKLSNMSIATLCDAISQTGTVTDLDLSSNNISTIGCKSIAKMISNMCLQHLSLAWNKIEGSALSPLCKALSKKSTILSLDLSWNSIGTFPTPNPTSIAGLEALCHFLSHTTTLFHFNLSANKFSVADVEKLSKVISDNHTICGFHFDKNPYGHVDSKGYLNVVNDHDEQGKLIHPSQLSHHIYDTAYSGSTCWCCGQWVEVEFEFTQPWVDEDDLEDVYLRLSCDGFRKDKMDYVGNKRWSKFRMVPRITLTYNFCVQKGDFESNVFSPDQSKCFDSTAPTSTVNFISLEEVEIACADVAFEKHYDAALCGGTADNVIWPYFGEVLPMNLTHHHADPRVGGWVEVEKRDNWCLESSHHFGQRKKQNPCQSYWDIDALVAKAFACDWNLLKAKFGRMKIPEDQIKEIGLLISKHYRRFINLYKRNVALARSSTFSLSMISFEHFLTSVEILGGLVKKRDIDRIFISTMAEKTHSQLDTGSPKSPRRTTRALNGLDRWEFFEALVRVAQLKYGYGKADTNSAAFKKLFMDHIRYALYVDPDDFRKEHLYTAECEGVMAVHCHNLHTIFNHYCSTSSSFGRLMNIEEFHQMIEESKLVDKRRISHDQAAVCFVESKFTNVDELKNNRHTTLTFMDFLEVICRMAFVTDHNKGSPHLLDFEKVAQEIQKRHKRRGRIIDDFQKSLVVGLREANTQFKRTLKIVFNDEEIVLRECAEMLQRFVRGWKARRRTIRMSLAKEMDIKLEDLGL</sequence>
<dbReference type="InterPro" id="IPR052394">
    <property type="entry name" value="LRR-containing"/>
</dbReference>
<feature type="compositionally biased region" description="Basic and acidic residues" evidence="1">
    <location>
        <begin position="573"/>
        <end position="582"/>
    </location>
</feature>
<feature type="region of interest" description="Disordered" evidence="1">
    <location>
        <begin position="573"/>
        <end position="595"/>
    </location>
</feature>
<feature type="region of interest" description="Disordered" evidence="1">
    <location>
        <begin position="1"/>
        <end position="75"/>
    </location>
</feature>
<feature type="compositionally biased region" description="Polar residues" evidence="1">
    <location>
        <begin position="44"/>
        <end position="69"/>
    </location>
</feature>
<dbReference type="SUPFAM" id="SSF52047">
    <property type="entry name" value="RNI-like"/>
    <property type="match status" value="1"/>
</dbReference>
<name>A0A9W7DXM1_9STRA</name>
<dbReference type="Gene3D" id="1.10.238.10">
    <property type="entry name" value="EF-hand"/>
    <property type="match status" value="1"/>
</dbReference>
<feature type="compositionally biased region" description="Polar residues" evidence="1">
    <location>
        <begin position="463"/>
        <end position="472"/>
    </location>
</feature>
<dbReference type="SMART" id="SM00368">
    <property type="entry name" value="LRR_RI"/>
    <property type="match status" value="5"/>
</dbReference>
<dbReference type="Pfam" id="PF13516">
    <property type="entry name" value="LRR_6"/>
    <property type="match status" value="2"/>
</dbReference>
<feature type="compositionally biased region" description="Polar residues" evidence="1">
    <location>
        <begin position="379"/>
        <end position="398"/>
    </location>
</feature>
<feature type="compositionally biased region" description="Polar residues" evidence="1">
    <location>
        <begin position="271"/>
        <end position="281"/>
    </location>
</feature>
<feature type="region of interest" description="Disordered" evidence="1">
    <location>
        <begin position="456"/>
        <end position="475"/>
    </location>
</feature>
<dbReference type="InterPro" id="IPR001611">
    <property type="entry name" value="Leu-rich_rpt"/>
</dbReference>